<keyword evidence="3" id="KW-1185">Reference proteome</keyword>
<evidence type="ECO:0000313" key="2">
    <source>
        <dbReference type="EMBL" id="QIZ72434.1"/>
    </source>
</evidence>
<dbReference type="Proteomes" id="UP000500857">
    <property type="component" value="Chromosome"/>
</dbReference>
<gene>
    <name evidence="2" type="ORF">HCG48_19115</name>
</gene>
<proteinExistence type="predicted"/>
<dbReference type="KEGG" id="oxy:HCG48_19115"/>
<dbReference type="EMBL" id="CP051167">
    <property type="protein sequence ID" value="QIZ72434.1"/>
    <property type="molecule type" value="Genomic_DNA"/>
</dbReference>
<name>A0A6H1U0S0_9CYAN</name>
<evidence type="ECO:0000313" key="3">
    <source>
        <dbReference type="Proteomes" id="UP000500857"/>
    </source>
</evidence>
<accession>A0A6H1U0S0</accession>
<reference evidence="2 3" key="1">
    <citation type="submission" date="2020-04" db="EMBL/GenBank/DDBJ databases">
        <authorList>
            <person name="Basu S."/>
            <person name="Maruthanayagam V."/>
            <person name="Chakraborty S."/>
            <person name="Pramanik A."/>
            <person name="Mukherjee J."/>
            <person name="Brink B."/>
        </authorList>
    </citation>
    <scope>NUCLEOTIDE SEQUENCE [LARGE SCALE GENOMIC DNA]</scope>
    <source>
        <strain evidence="2 3">AP17</strain>
    </source>
</reference>
<sequence length="75" mass="8670">MTEFYVYFTYLYGSVNRSQRGSVDRRPLEVSDRCSLVPSASSREGDRRKQARKRVLPLYPFTTHAPFALSGRHNS</sequence>
<protein>
    <submittedName>
        <fullName evidence="2">Uncharacterized protein</fullName>
    </submittedName>
</protein>
<evidence type="ECO:0000256" key="1">
    <source>
        <dbReference type="SAM" id="MobiDB-lite"/>
    </source>
</evidence>
<organism evidence="2 3">
    <name type="scientific">Oxynema aestuarii AP17</name>
    <dbReference type="NCBI Taxonomy" id="2064643"/>
    <lineage>
        <taxon>Bacteria</taxon>
        <taxon>Bacillati</taxon>
        <taxon>Cyanobacteriota</taxon>
        <taxon>Cyanophyceae</taxon>
        <taxon>Oscillatoriophycideae</taxon>
        <taxon>Oscillatoriales</taxon>
        <taxon>Oscillatoriaceae</taxon>
        <taxon>Oxynema</taxon>
        <taxon>Oxynema aestuarii</taxon>
    </lineage>
</organism>
<feature type="region of interest" description="Disordered" evidence="1">
    <location>
        <begin position="34"/>
        <end position="54"/>
    </location>
</feature>
<dbReference type="RefSeq" id="WP_168570582.1">
    <property type="nucleotide sequence ID" value="NZ_CP051167.1"/>
</dbReference>
<dbReference type="AlphaFoldDB" id="A0A6H1U0S0"/>